<organism evidence="2 3">
    <name type="scientific">Mucilaginibacter phyllosphaerae</name>
    <dbReference type="NCBI Taxonomy" id="1812349"/>
    <lineage>
        <taxon>Bacteria</taxon>
        <taxon>Pseudomonadati</taxon>
        <taxon>Bacteroidota</taxon>
        <taxon>Sphingobacteriia</taxon>
        <taxon>Sphingobacteriales</taxon>
        <taxon>Sphingobacteriaceae</taxon>
        <taxon>Mucilaginibacter</taxon>
    </lineage>
</organism>
<protein>
    <submittedName>
        <fullName evidence="2">DUF4442 domain-containing protein</fullName>
    </submittedName>
</protein>
<reference evidence="2" key="2">
    <citation type="submission" date="2019-03" db="EMBL/GenBank/DDBJ databases">
        <authorList>
            <person name="Yan Y.-Q."/>
            <person name="Du Z.-J."/>
        </authorList>
    </citation>
    <scope>NUCLEOTIDE SEQUENCE</scope>
    <source>
        <strain evidence="2">PP-F2FG21</strain>
    </source>
</reference>
<dbReference type="RefSeq" id="WP_134337793.1">
    <property type="nucleotide sequence ID" value="NZ_BMCZ01000002.1"/>
</dbReference>
<reference evidence="1 4" key="3">
    <citation type="submission" date="2020-08" db="EMBL/GenBank/DDBJ databases">
        <title>Genomic Encyclopedia of Type Strains, Phase IV (KMG-IV): sequencing the most valuable type-strain genomes for metagenomic binning, comparative biology and taxonomic classification.</title>
        <authorList>
            <person name="Goeker M."/>
        </authorList>
    </citation>
    <scope>NUCLEOTIDE SEQUENCE [LARGE SCALE GENOMIC DNA]</scope>
    <source>
        <strain evidence="1 4">DSM 100995</strain>
    </source>
</reference>
<comment type="caution">
    <text evidence="2">The sequence shown here is derived from an EMBL/GenBank/DDBJ whole genome shotgun (WGS) entry which is preliminary data.</text>
</comment>
<dbReference type="Proteomes" id="UP000583101">
    <property type="component" value="Unassembled WGS sequence"/>
</dbReference>
<dbReference type="AlphaFoldDB" id="A0A4Y8A6W6"/>
<dbReference type="Pfam" id="PF14539">
    <property type="entry name" value="DUF4442"/>
    <property type="match status" value="1"/>
</dbReference>
<evidence type="ECO:0000313" key="4">
    <source>
        <dbReference type="Proteomes" id="UP000583101"/>
    </source>
</evidence>
<gene>
    <name evidence="2" type="ORF">E2R65_17530</name>
    <name evidence="1" type="ORF">GGR35_003543</name>
</gene>
<dbReference type="InterPro" id="IPR029069">
    <property type="entry name" value="HotDog_dom_sf"/>
</dbReference>
<dbReference type="SUPFAM" id="SSF54637">
    <property type="entry name" value="Thioesterase/thiol ester dehydrase-isomerase"/>
    <property type="match status" value="1"/>
</dbReference>
<dbReference type="OrthoDB" id="9814774at2"/>
<accession>A0A4Y8A6W6</accession>
<keyword evidence="4" id="KW-1185">Reference proteome</keyword>
<sequence>MVVSENTLKWAMRFYPPLLFQRIWIIGFDAGFRGVKVRVSKSIFNKNYNGSVFGGTIFAAADPFYPVLLYQVLNKPGRDLRVWSKSAKIDFLKPALSALSFHIILNEADIDMAVKALSNTGKYENTFPVDIYNNNNEICASLLNEVYVRDLNFKQAI</sequence>
<name>A0A4Y8A6W6_9SPHI</name>
<evidence type="ECO:0000313" key="1">
    <source>
        <dbReference type="EMBL" id="MBB3970917.1"/>
    </source>
</evidence>
<dbReference type="Gene3D" id="3.10.129.10">
    <property type="entry name" value="Hotdog Thioesterase"/>
    <property type="match status" value="1"/>
</dbReference>
<dbReference type="EMBL" id="SNQG01000007">
    <property type="protein sequence ID" value="TEW64149.1"/>
    <property type="molecule type" value="Genomic_DNA"/>
</dbReference>
<dbReference type="EMBL" id="JACIEG010000007">
    <property type="protein sequence ID" value="MBB3970917.1"/>
    <property type="molecule type" value="Genomic_DNA"/>
</dbReference>
<reference evidence="2 3" key="1">
    <citation type="journal article" date="2016" name="Int. J. Syst. Evol. Microbiol.">
        <title>Proposal of Mucilaginibacter phyllosphaerae sp. nov. isolated from the phyllosphere of Galium album.</title>
        <authorList>
            <person name="Aydogan E.L."/>
            <person name="Busse H.J."/>
            <person name="Moser G."/>
            <person name="Muller C."/>
            <person name="Kampfer P."/>
            <person name="Glaeser S.P."/>
        </authorList>
    </citation>
    <scope>NUCLEOTIDE SEQUENCE [LARGE SCALE GENOMIC DNA]</scope>
    <source>
        <strain evidence="2 3">PP-F2FG21</strain>
    </source>
</reference>
<proteinExistence type="predicted"/>
<dbReference type="Proteomes" id="UP000297248">
    <property type="component" value="Unassembled WGS sequence"/>
</dbReference>
<dbReference type="InterPro" id="IPR027961">
    <property type="entry name" value="DUF4442"/>
</dbReference>
<evidence type="ECO:0000313" key="2">
    <source>
        <dbReference type="EMBL" id="TEW64149.1"/>
    </source>
</evidence>
<evidence type="ECO:0000313" key="3">
    <source>
        <dbReference type="Proteomes" id="UP000297248"/>
    </source>
</evidence>